<dbReference type="EMBL" id="PXOH01000007">
    <property type="protein sequence ID" value="PSF37693.1"/>
    <property type="molecule type" value="Genomic_DNA"/>
</dbReference>
<evidence type="ECO:0000256" key="1">
    <source>
        <dbReference type="ARBA" id="ARBA00004651"/>
    </source>
</evidence>
<dbReference type="PANTHER" id="PTHR33508">
    <property type="entry name" value="UPF0056 MEMBRANE PROTEIN YHCE"/>
    <property type="match status" value="1"/>
</dbReference>
<dbReference type="PANTHER" id="PTHR33508:SF1">
    <property type="entry name" value="UPF0056 MEMBRANE PROTEIN YHCE"/>
    <property type="match status" value="1"/>
</dbReference>
<evidence type="ECO:0000256" key="5">
    <source>
        <dbReference type="ARBA" id="ARBA00022989"/>
    </source>
</evidence>
<dbReference type="GO" id="GO:0005886">
    <property type="term" value="C:plasma membrane"/>
    <property type="evidence" value="ECO:0007669"/>
    <property type="project" value="UniProtKB-SubCell"/>
</dbReference>
<evidence type="ECO:0000256" key="3">
    <source>
        <dbReference type="ARBA" id="ARBA00022475"/>
    </source>
</evidence>
<organism evidence="8 9">
    <name type="scientific">Aphanothece hegewaldii CCALA 016</name>
    <dbReference type="NCBI Taxonomy" id="2107694"/>
    <lineage>
        <taxon>Bacteria</taxon>
        <taxon>Bacillati</taxon>
        <taxon>Cyanobacteriota</taxon>
        <taxon>Cyanophyceae</taxon>
        <taxon>Oscillatoriophycideae</taxon>
        <taxon>Chroococcales</taxon>
        <taxon>Aphanothecaceae</taxon>
        <taxon>Aphanothece</taxon>
    </lineage>
</organism>
<feature type="transmembrane region" description="Helical" evidence="7">
    <location>
        <begin position="118"/>
        <end position="142"/>
    </location>
</feature>
<keyword evidence="4 7" id="KW-0812">Transmembrane</keyword>
<feature type="transmembrane region" description="Helical" evidence="7">
    <location>
        <begin position="12"/>
        <end position="35"/>
    </location>
</feature>
<reference evidence="8 9" key="2">
    <citation type="submission" date="2018-03" db="EMBL/GenBank/DDBJ databases">
        <authorList>
            <person name="Keele B.F."/>
        </authorList>
    </citation>
    <scope>NUCLEOTIDE SEQUENCE [LARGE SCALE GENOMIC DNA]</scope>
    <source>
        <strain evidence="8 9">CCALA 016</strain>
    </source>
</reference>
<dbReference type="RefSeq" id="WP_106456558.1">
    <property type="nucleotide sequence ID" value="NZ_PXOH01000007.1"/>
</dbReference>
<dbReference type="Proteomes" id="UP000239001">
    <property type="component" value="Unassembled WGS sequence"/>
</dbReference>
<evidence type="ECO:0000256" key="4">
    <source>
        <dbReference type="ARBA" id="ARBA00022692"/>
    </source>
</evidence>
<reference evidence="8 9" key="1">
    <citation type="submission" date="2018-03" db="EMBL/GenBank/DDBJ databases">
        <title>The ancient ancestry and fast evolution of plastids.</title>
        <authorList>
            <person name="Moore K.R."/>
            <person name="Magnabosco C."/>
            <person name="Momper L."/>
            <person name="Gold D.A."/>
            <person name="Bosak T."/>
            <person name="Fournier G.P."/>
        </authorList>
    </citation>
    <scope>NUCLEOTIDE SEQUENCE [LARGE SCALE GENOMIC DNA]</scope>
    <source>
        <strain evidence="8 9">CCALA 016</strain>
    </source>
</reference>
<evidence type="ECO:0000256" key="7">
    <source>
        <dbReference type="RuleBase" id="RU362048"/>
    </source>
</evidence>
<dbReference type="AlphaFoldDB" id="A0A2T1LZ82"/>
<evidence type="ECO:0000313" key="9">
    <source>
        <dbReference type="Proteomes" id="UP000239001"/>
    </source>
</evidence>
<comment type="subcellular location">
    <subcellularLocation>
        <location evidence="1 7">Cell membrane</location>
        <topology evidence="1 7">Multi-pass membrane protein</topology>
    </subcellularLocation>
</comment>
<sequence>MENLDLQNISNYVNIFIGLLAIVDPIGAMPIFLSITQPNSTEEKKAIARLTALSFFVILLVGMVLGEAILGAFGISIAAFRVAGGYVLFTMGISMLNSDHSEVRSTSPEDEIISKNPSSIAVVPLAIPLLAGPGSLSAVIVYAHQEGKALYNDIALLMSITFIALLILITFSLAPEIDKRIGKTGMNIIAKIMGLITMSMAVEFIAGGMRDLFPGLQM</sequence>
<keyword evidence="9" id="KW-1185">Reference proteome</keyword>
<feature type="transmembrane region" description="Helical" evidence="7">
    <location>
        <begin position="72"/>
        <end position="97"/>
    </location>
</feature>
<gene>
    <name evidence="8" type="ORF">C7H19_09065</name>
</gene>
<dbReference type="NCBIfam" id="TIGR00427">
    <property type="entry name" value="NAAT family transporter"/>
    <property type="match status" value="1"/>
</dbReference>
<evidence type="ECO:0000256" key="2">
    <source>
        <dbReference type="ARBA" id="ARBA00009784"/>
    </source>
</evidence>
<accession>A0A2T1LZ82</accession>
<evidence type="ECO:0000256" key="6">
    <source>
        <dbReference type="ARBA" id="ARBA00023136"/>
    </source>
</evidence>
<keyword evidence="6 7" id="KW-0472">Membrane</keyword>
<name>A0A2T1LZ82_9CHRO</name>
<dbReference type="Pfam" id="PF01914">
    <property type="entry name" value="MarC"/>
    <property type="match status" value="1"/>
</dbReference>
<feature type="transmembrane region" description="Helical" evidence="7">
    <location>
        <begin position="186"/>
        <end position="209"/>
    </location>
</feature>
<feature type="transmembrane region" description="Helical" evidence="7">
    <location>
        <begin position="154"/>
        <end position="174"/>
    </location>
</feature>
<keyword evidence="3" id="KW-1003">Cell membrane</keyword>
<feature type="transmembrane region" description="Helical" evidence="7">
    <location>
        <begin position="47"/>
        <end position="66"/>
    </location>
</feature>
<comment type="caution">
    <text evidence="8">The sequence shown here is derived from an EMBL/GenBank/DDBJ whole genome shotgun (WGS) entry which is preliminary data.</text>
</comment>
<protein>
    <recommendedName>
        <fullName evidence="7">UPF0056 membrane protein</fullName>
    </recommendedName>
</protein>
<evidence type="ECO:0000313" key="8">
    <source>
        <dbReference type="EMBL" id="PSF37693.1"/>
    </source>
</evidence>
<proteinExistence type="inferred from homology"/>
<comment type="similarity">
    <text evidence="2 7">Belongs to the UPF0056 (MarC) family.</text>
</comment>
<dbReference type="OrthoDB" id="21094at2"/>
<dbReference type="InterPro" id="IPR002771">
    <property type="entry name" value="Multi_antbiot-R_MarC"/>
</dbReference>
<keyword evidence="5 7" id="KW-1133">Transmembrane helix</keyword>